<dbReference type="EMBL" id="BAABAT010000036">
    <property type="protein sequence ID" value="GAA4259511.1"/>
    <property type="molecule type" value="Genomic_DNA"/>
</dbReference>
<dbReference type="InterPro" id="IPR052019">
    <property type="entry name" value="F420H2_bilvrd_red/Heme_oxyg"/>
</dbReference>
<comment type="caution">
    <text evidence="2">The sequence shown here is derived from an EMBL/GenBank/DDBJ whole genome shotgun (WGS) entry which is preliminary data.</text>
</comment>
<dbReference type="RefSeq" id="WP_345136401.1">
    <property type="nucleotide sequence ID" value="NZ_BAABAT010000036.1"/>
</dbReference>
<sequence length="129" mass="14036">MTNTPATLEQLGDEQYLLVTTFRRDGTPVPTPVWAARDGEALMVWTVGDSGKVKRIRRDGAITVAPCTVRGRPKADPVPAIATLLGPEGGVEARELIKKKYGLRGRLFVWASVRRRGADATIGIRITLV</sequence>
<reference evidence="3" key="1">
    <citation type="journal article" date="2019" name="Int. J. Syst. Evol. Microbiol.">
        <title>The Global Catalogue of Microorganisms (GCM) 10K type strain sequencing project: providing services to taxonomists for standard genome sequencing and annotation.</title>
        <authorList>
            <consortium name="The Broad Institute Genomics Platform"/>
            <consortium name="The Broad Institute Genome Sequencing Center for Infectious Disease"/>
            <person name="Wu L."/>
            <person name="Ma J."/>
        </authorList>
    </citation>
    <scope>NUCLEOTIDE SEQUENCE [LARGE SCALE GENOMIC DNA]</scope>
    <source>
        <strain evidence="3">JCM 17441</strain>
    </source>
</reference>
<dbReference type="PANTHER" id="PTHR35176:SF11">
    <property type="entry name" value="PYRIDOXAMINE 5'-PHOSPHATE OXIDASE FAMILY PROTEIN"/>
    <property type="match status" value="1"/>
</dbReference>
<dbReference type="Proteomes" id="UP001500620">
    <property type="component" value="Unassembled WGS sequence"/>
</dbReference>
<accession>A0ABP8DMN0</accession>
<organism evidence="2 3">
    <name type="scientific">Dactylosporangium darangshiense</name>
    <dbReference type="NCBI Taxonomy" id="579108"/>
    <lineage>
        <taxon>Bacteria</taxon>
        <taxon>Bacillati</taxon>
        <taxon>Actinomycetota</taxon>
        <taxon>Actinomycetes</taxon>
        <taxon>Micromonosporales</taxon>
        <taxon>Micromonosporaceae</taxon>
        <taxon>Dactylosporangium</taxon>
    </lineage>
</organism>
<evidence type="ECO:0000313" key="2">
    <source>
        <dbReference type="EMBL" id="GAA4259511.1"/>
    </source>
</evidence>
<dbReference type="NCBIfam" id="TIGR03666">
    <property type="entry name" value="Rv2061_F420"/>
    <property type="match status" value="1"/>
</dbReference>
<evidence type="ECO:0000256" key="1">
    <source>
        <dbReference type="ARBA" id="ARBA00023002"/>
    </source>
</evidence>
<protein>
    <submittedName>
        <fullName evidence="2">PPOX class F420-dependent oxidoreductase</fullName>
    </submittedName>
</protein>
<keyword evidence="3" id="KW-1185">Reference proteome</keyword>
<dbReference type="SUPFAM" id="SSF50475">
    <property type="entry name" value="FMN-binding split barrel"/>
    <property type="match status" value="1"/>
</dbReference>
<evidence type="ECO:0000313" key="3">
    <source>
        <dbReference type="Proteomes" id="UP001500620"/>
    </source>
</evidence>
<gene>
    <name evidence="2" type="ORF">GCM10022255_084420</name>
</gene>
<name>A0ABP8DMN0_9ACTN</name>
<proteinExistence type="predicted"/>
<dbReference type="InterPro" id="IPR012349">
    <property type="entry name" value="Split_barrel_FMN-bd"/>
</dbReference>
<dbReference type="Gene3D" id="2.30.110.10">
    <property type="entry name" value="Electron Transport, Fmn-binding Protein, Chain A"/>
    <property type="match status" value="1"/>
</dbReference>
<dbReference type="PANTHER" id="PTHR35176">
    <property type="entry name" value="HEME OXYGENASE HI_0854-RELATED"/>
    <property type="match status" value="1"/>
</dbReference>
<dbReference type="InterPro" id="IPR019965">
    <property type="entry name" value="PPOX_F420-dep_Rv2061_put"/>
</dbReference>
<keyword evidence="1" id="KW-0560">Oxidoreductase</keyword>